<sequence>MNVVTKGRGGRALVKAEVAAIERIAKNAKPPVNTLQSTVFNQQAIKQLNNGVRPGITAKGTPGTTREMAPSSNPNVSAQDFVNQYLTGKKYILKESTDGSKLYEVNGGIKNGGETVLYQPSGNASNKTTDTTANIDINSPIIKAINNNKVLKLKFPIEREITNAKK</sequence>
<evidence type="ECO:0000313" key="2">
    <source>
        <dbReference type="EMBL" id="UOO81471.1"/>
    </source>
</evidence>
<dbReference type="RefSeq" id="WP_244784636.1">
    <property type="nucleotide sequence ID" value="NZ_CP091508.1"/>
</dbReference>
<dbReference type="EMBL" id="CP091508">
    <property type="protein sequence ID" value="UOO81471.1"/>
    <property type="molecule type" value="Genomic_DNA"/>
</dbReference>
<dbReference type="Proteomes" id="UP000829817">
    <property type="component" value="Chromosome"/>
</dbReference>
<accession>A0ABY4DXQ0</accession>
<reference evidence="2 3" key="1">
    <citation type="journal article" date="2022" name="Res Sq">
        <title>Evolution of multicellular longitudinally dividing oral cavity symbionts (Neisseriaceae).</title>
        <authorList>
            <person name="Nyongesa S."/>
            <person name="Weber P."/>
            <person name="Bernet E."/>
            <person name="Pullido F."/>
            <person name="Nieckarz M."/>
            <person name="Delaby M."/>
            <person name="Nieves C."/>
            <person name="Viehboeck T."/>
            <person name="Krause N."/>
            <person name="Rivera-Millot A."/>
            <person name="Nakamura A."/>
            <person name="Vischer N."/>
            <person name="VanNieuwenhze M."/>
            <person name="Brun Y."/>
            <person name="Cava F."/>
            <person name="Bulgheresi S."/>
            <person name="Veyrier F."/>
        </authorList>
    </citation>
    <scope>NUCLEOTIDE SEQUENCE [LARGE SCALE GENOMIC DNA]</scope>
    <source>
        <strain evidence="2 3">CCUG 63373m</strain>
    </source>
</reference>
<feature type="region of interest" description="Disordered" evidence="1">
    <location>
        <begin position="52"/>
        <end position="74"/>
    </location>
</feature>
<evidence type="ECO:0008006" key="4">
    <source>
        <dbReference type="Google" id="ProtNLM"/>
    </source>
</evidence>
<protein>
    <recommendedName>
        <fullName evidence="4">Filamentous hemagglutinin</fullName>
    </recommendedName>
</protein>
<proteinExistence type="predicted"/>
<evidence type="ECO:0000313" key="3">
    <source>
        <dbReference type="Proteomes" id="UP000829817"/>
    </source>
</evidence>
<keyword evidence="3" id="KW-1185">Reference proteome</keyword>
<gene>
    <name evidence="2" type="ORF">LVJ83_11030</name>
</gene>
<name>A0ABY4DXQ0_9NEIS</name>
<evidence type="ECO:0000256" key="1">
    <source>
        <dbReference type="SAM" id="MobiDB-lite"/>
    </source>
</evidence>
<organism evidence="2 3">
    <name type="scientific">Uruburuella testudinis</name>
    <dbReference type="NCBI Taxonomy" id="1282863"/>
    <lineage>
        <taxon>Bacteria</taxon>
        <taxon>Pseudomonadati</taxon>
        <taxon>Pseudomonadota</taxon>
        <taxon>Betaproteobacteria</taxon>
        <taxon>Neisseriales</taxon>
        <taxon>Neisseriaceae</taxon>
        <taxon>Uruburuella</taxon>
    </lineage>
</organism>